<dbReference type="PANTHER" id="PTHR10272">
    <property type="entry name" value="PLATELET-ACTIVATING FACTOR ACETYLHYDROLASE"/>
    <property type="match status" value="1"/>
</dbReference>
<dbReference type="SUPFAM" id="SSF53474">
    <property type="entry name" value="alpha/beta-Hydrolases"/>
    <property type="match status" value="1"/>
</dbReference>
<keyword evidence="2" id="KW-0442">Lipid degradation</keyword>
<evidence type="ECO:0000256" key="2">
    <source>
        <dbReference type="ARBA" id="ARBA00022963"/>
    </source>
</evidence>
<proteinExistence type="predicted"/>
<dbReference type="InterPro" id="IPR029058">
    <property type="entry name" value="AB_hydrolase_fold"/>
</dbReference>
<accession>A0ABR9WK45</accession>
<evidence type="ECO:0000313" key="4">
    <source>
        <dbReference type="EMBL" id="MBE9464721.1"/>
    </source>
</evidence>
<comment type="caution">
    <text evidence="4">The sequence shown here is derived from an EMBL/GenBank/DDBJ whole genome shotgun (WGS) entry which is preliminary data.</text>
</comment>
<organism evidence="4 5">
    <name type="scientific">Dyadobacter subterraneus</name>
    <dbReference type="NCBI Taxonomy" id="2773304"/>
    <lineage>
        <taxon>Bacteria</taxon>
        <taxon>Pseudomonadati</taxon>
        <taxon>Bacteroidota</taxon>
        <taxon>Cytophagia</taxon>
        <taxon>Cytophagales</taxon>
        <taxon>Spirosomataceae</taxon>
        <taxon>Dyadobacter</taxon>
    </lineage>
</organism>
<sequence>MKEGKLNEQEVVDITHHQAVNAPSAVLSVSPVIISAPERGEDIQLRVSAPITGNQLPVIIFAHGYGSSLDGYAPLVNFWAANGFVVIQPTFLDSRTLALSPEDPRTPLIWKFRVEDMKQILDNLDFIEDSVLGLKGRLDRDRIAAVGHSFGSQTTGMLLGARIIAPDGSLGEDMSDPRIKAGILLTPAGKGGKDLSPFAAEHYPFMNPSYAEMTTPALVIAGDKDISPLTIRGWDWFTDAYTLSPGADWLVTLFDGEHLLGGISGYLVTETSDENPERVAAVQQLSLAYLRSALYPEDSSWATARKEFNERSNPIGKIEGK</sequence>
<protein>
    <submittedName>
        <fullName evidence="4">Alpha/beta fold hydrolase</fullName>
    </submittedName>
</protein>
<reference evidence="5" key="1">
    <citation type="submission" date="2023-07" db="EMBL/GenBank/DDBJ databases">
        <title>Dyadobacter sp. nov 'subterranea' isolated from contaminted grondwater.</title>
        <authorList>
            <person name="Szabo I."/>
            <person name="Al-Omari J."/>
            <person name="Szerdahelyi S.G."/>
            <person name="Rado J."/>
        </authorList>
    </citation>
    <scope>NUCLEOTIDE SEQUENCE [LARGE SCALE GENOMIC DNA]</scope>
    <source>
        <strain evidence="5">UP-52</strain>
    </source>
</reference>
<evidence type="ECO:0000256" key="1">
    <source>
        <dbReference type="ARBA" id="ARBA00022801"/>
    </source>
</evidence>
<dbReference type="Gene3D" id="3.40.50.1820">
    <property type="entry name" value="alpha/beta hydrolase"/>
    <property type="match status" value="1"/>
</dbReference>
<name>A0ABR9WK45_9BACT</name>
<dbReference type="EMBL" id="JACYGY010000001">
    <property type="protein sequence ID" value="MBE9464721.1"/>
    <property type="molecule type" value="Genomic_DNA"/>
</dbReference>
<dbReference type="InterPro" id="IPR017395">
    <property type="entry name" value="Chlorophyllase-like"/>
</dbReference>
<dbReference type="PANTHER" id="PTHR10272:SF0">
    <property type="entry name" value="PLATELET-ACTIVATING FACTOR ACETYLHYDROLASE"/>
    <property type="match status" value="1"/>
</dbReference>
<keyword evidence="3" id="KW-0443">Lipid metabolism</keyword>
<evidence type="ECO:0000256" key="3">
    <source>
        <dbReference type="ARBA" id="ARBA00023098"/>
    </source>
</evidence>
<dbReference type="Pfam" id="PF07224">
    <property type="entry name" value="Chlorophyllase"/>
    <property type="match status" value="1"/>
</dbReference>
<dbReference type="RefSeq" id="WP_194122761.1">
    <property type="nucleotide sequence ID" value="NZ_JACYGY010000001.1"/>
</dbReference>
<keyword evidence="5" id="KW-1185">Reference proteome</keyword>
<dbReference type="GO" id="GO:0016787">
    <property type="term" value="F:hydrolase activity"/>
    <property type="evidence" value="ECO:0007669"/>
    <property type="project" value="UniProtKB-KW"/>
</dbReference>
<keyword evidence="1 4" id="KW-0378">Hydrolase</keyword>
<dbReference type="Proteomes" id="UP000634134">
    <property type="component" value="Unassembled WGS sequence"/>
</dbReference>
<gene>
    <name evidence="4" type="ORF">IEE83_22790</name>
</gene>
<evidence type="ECO:0000313" key="5">
    <source>
        <dbReference type="Proteomes" id="UP000634134"/>
    </source>
</evidence>